<keyword evidence="2 9" id="KW-0001">2Fe-2S</keyword>
<comment type="cofactor">
    <cofactor evidence="8">
        <name>[2Fe-2S] cluster</name>
        <dbReference type="ChEBI" id="CHEBI:190135"/>
    </cofactor>
</comment>
<dbReference type="PANTHER" id="PTHR10371:SF3">
    <property type="entry name" value="NADH DEHYDROGENASE [UBIQUINONE] FLAVOPROTEIN 2, MITOCHONDRIAL"/>
    <property type="match status" value="1"/>
</dbReference>
<dbReference type="EMBL" id="JARAKH010000043">
    <property type="protein sequence ID" value="KAK8379528.1"/>
    <property type="molecule type" value="Genomic_DNA"/>
</dbReference>
<evidence type="ECO:0000313" key="12">
    <source>
        <dbReference type="Proteomes" id="UP001487740"/>
    </source>
</evidence>
<dbReference type="InterPro" id="IPR042128">
    <property type="entry name" value="NuoE_dom"/>
</dbReference>
<protein>
    <submittedName>
        <fullName evidence="11">Uncharacterized protein</fullName>
    </submittedName>
</protein>
<evidence type="ECO:0000256" key="10">
    <source>
        <dbReference type="SAM" id="MobiDB-lite"/>
    </source>
</evidence>
<dbReference type="Gene3D" id="1.10.10.1590">
    <property type="entry name" value="NADH-quinone oxidoreductase subunit E"/>
    <property type="match status" value="1"/>
</dbReference>
<keyword evidence="5 9" id="KW-0408">Iron</keyword>
<dbReference type="Gene3D" id="3.40.30.10">
    <property type="entry name" value="Glutaredoxin"/>
    <property type="match status" value="1"/>
</dbReference>
<feature type="region of interest" description="Disordered" evidence="10">
    <location>
        <begin position="206"/>
        <end position="244"/>
    </location>
</feature>
<feature type="binding site" evidence="9">
    <location>
        <position position="135"/>
    </location>
    <ligand>
        <name>[2Fe-2S] cluster</name>
        <dbReference type="ChEBI" id="CHEBI:190135"/>
    </ligand>
</feature>
<comment type="cofactor">
    <cofactor evidence="9">
        <name>[2Fe-2S] cluster</name>
        <dbReference type="ChEBI" id="CHEBI:190135"/>
    </cofactor>
    <text evidence="9">Binds 1 [2Fe-2S] cluster.</text>
</comment>
<dbReference type="NCBIfam" id="NF005725">
    <property type="entry name" value="PRK07539.1-5"/>
    <property type="match status" value="1"/>
</dbReference>
<evidence type="ECO:0000256" key="6">
    <source>
        <dbReference type="ARBA" id="ARBA00023014"/>
    </source>
</evidence>
<dbReference type="GO" id="GO:0003954">
    <property type="term" value="F:NADH dehydrogenase activity"/>
    <property type="evidence" value="ECO:0007669"/>
    <property type="project" value="TreeGrafter"/>
</dbReference>
<keyword evidence="4" id="KW-1278">Translocase</keyword>
<dbReference type="PROSITE" id="PS01099">
    <property type="entry name" value="COMPLEX1_24K"/>
    <property type="match status" value="1"/>
</dbReference>
<dbReference type="GO" id="GO:0008137">
    <property type="term" value="F:NADH dehydrogenase (ubiquinone) activity"/>
    <property type="evidence" value="ECO:0007669"/>
    <property type="project" value="UniProtKB-ARBA"/>
</dbReference>
<dbReference type="GO" id="GO:0051537">
    <property type="term" value="F:2 iron, 2 sulfur cluster binding"/>
    <property type="evidence" value="ECO:0007669"/>
    <property type="project" value="UniProtKB-KW"/>
</dbReference>
<comment type="similarity">
    <text evidence="1">Belongs to the complex I 24 kDa subunit family.</text>
</comment>
<keyword evidence="12" id="KW-1185">Reference proteome</keyword>
<gene>
    <name evidence="11" type="ORF">O3P69_019454</name>
</gene>
<dbReference type="GO" id="GO:0006120">
    <property type="term" value="P:mitochondrial electron transport, NADH to ubiquinone"/>
    <property type="evidence" value="ECO:0007669"/>
    <property type="project" value="UniProtKB-ARBA"/>
</dbReference>
<dbReference type="NCBIfam" id="NF005722">
    <property type="entry name" value="PRK07539.1-2"/>
    <property type="match status" value="1"/>
</dbReference>
<feature type="binding site" evidence="9">
    <location>
        <position position="130"/>
    </location>
    <ligand>
        <name>[2Fe-2S] cluster</name>
        <dbReference type="ChEBI" id="CHEBI:190135"/>
    </ligand>
</feature>
<dbReference type="InterPro" id="IPR036249">
    <property type="entry name" value="Thioredoxin-like_sf"/>
</dbReference>
<evidence type="ECO:0000256" key="8">
    <source>
        <dbReference type="ARBA" id="ARBA00034078"/>
    </source>
</evidence>
<evidence type="ECO:0000256" key="1">
    <source>
        <dbReference type="ARBA" id="ARBA00010643"/>
    </source>
</evidence>
<dbReference type="Pfam" id="PF01257">
    <property type="entry name" value="2Fe-2S_thioredx"/>
    <property type="match status" value="1"/>
</dbReference>
<evidence type="ECO:0000256" key="3">
    <source>
        <dbReference type="ARBA" id="ARBA00022723"/>
    </source>
</evidence>
<evidence type="ECO:0000256" key="9">
    <source>
        <dbReference type="PIRSR" id="PIRSR000216-1"/>
    </source>
</evidence>
<evidence type="ECO:0000256" key="2">
    <source>
        <dbReference type="ARBA" id="ARBA00022714"/>
    </source>
</evidence>
<keyword evidence="7" id="KW-0520">NAD</keyword>
<proteinExistence type="inferred from homology"/>
<reference evidence="11 12" key="1">
    <citation type="submission" date="2023-03" db="EMBL/GenBank/DDBJ databases">
        <title>High-quality genome of Scylla paramamosain provides insights in environmental adaptation.</title>
        <authorList>
            <person name="Zhang L."/>
        </authorList>
    </citation>
    <scope>NUCLEOTIDE SEQUENCE [LARGE SCALE GENOMIC DNA]</scope>
    <source>
        <strain evidence="11">LZ_2023a</strain>
        <tissue evidence="11">Muscle</tissue>
    </source>
</reference>
<dbReference type="FunFam" id="3.40.30.10:FF:000022">
    <property type="entry name" value="NADH dehydrogenase flavoprotein 2, mitochondrial"/>
    <property type="match status" value="1"/>
</dbReference>
<dbReference type="PIRSF" id="PIRSF000216">
    <property type="entry name" value="NADH_DH_24kDa"/>
    <property type="match status" value="1"/>
</dbReference>
<dbReference type="GO" id="GO:0046872">
    <property type="term" value="F:metal ion binding"/>
    <property type="evidence" value="ECO:0007669"/>
    <property type="project" value="UniProtKB-KW"/>
</dbReference>
<feature type="binding site" evidence="9">
    <location>
        <position position="175"/>
    </location>
    <ligand>
        <name>[2Fe-2S] cluster</name>
        <dbReference type="ChEBI" id="CHEBI:190135"/>
    </ligand>
</feature>
<organism evidence="11 12">
    <name type="scientific">Scylla paramamosain</name>
    <name type="common">Mud crab</name>
    <dbReference type="NCBI Taxonomy" id="85552"/>
    <lineage>
        <taxon>Eukaryota</taxon>
        <taxon>Metazoa</taxon>
        <taxon>Ecdysozoa</taxon>
        <taxon>Arthropoda</taxon>
        <taxon>Crustacea</taxon>
        <taxon>Multicrustacea</taxon>
        <taxon>Malacostraca</taxon>
        <taxon>Eumalacostraca</taxon>
        <taxon>Eucarida</taxon>
        <taxon>Decapoda</taxon>
        <taxon>Pleocyemata</taxon>
        <taxon>Brachyura</taxon>
        <taxon>Eubrachyura</taxon>
        <taxon>Portunoidea</taxon>
        <taxon>Portunidae</taxon>
        <taxon>Portuninae</taxon>
        <taxon>Scylla</taxon>
    </lineage>
</organism>
<dbReference type="GO" id="GO:0005743">
    <property type="term" value="C:mitochondrial inner membrane"/>
    <property type="evidence" value="ECO:0007669"/>
    <property type="project" value="UniProtKB-ARBA"/>
</dbReference>
<comment type="caution">
    <text evidence="11">The sequence shown here is derived from an EMBL/GenBank/DDBJ whole genome shotgun (WGS) entry which is preliminary data.</text>
</comment>
<dbReference type="Proteomes" id="UP001487740">
    <property type="component" value="Unassembled WGS sequence"/>
</dbReference>
<feature type="binding site" evidence="9">
    <location>
        <position position="171"/>
    </location>
    <ligand>
        <name>[2Fe-2S] cluster</name>
        <dbReference type="ChEBI" id="CHEBI:190135"/>
    </ligand>
</feature>
<keyword evidence="3 9" id="KW-0479">Metal-binding</keyword>
<name>A0AAW0SVY5_SCYPA</name>
<dbReference type="SUPFAM" id="SSF52833">
    <property type="entry name" value="Thioredoxin-like"/>
    <property type="match status" value="1"/>
</dbReference>
<dbReference type="FunFam" id="1.10.10.1590:FF:000001">
    <property type="entry name" value="NADH-quinone oxidoreductase subunit E"/>
    <property type="match status" value="1"/>
</dbReference>
<dbReference type="InterPro" id="IPR002023">
    <property type="entry name" value="NuoE-like"/>
</dbReference>
<dbReference type="NCBIfam" id="TIGR01958">
    <property type="entry name" value="nuoE_fam"/>
    <property type="match status" value="1"/>
</dbReference>
<accession>A0AAW0SVY5</accession>
<dbReference type="CDD" id="cd03064">
    <property type="entry name" value="TRX_Fd_NuoE"/>
    <property type="match status" value="1"/>
</dbReference>
<evidence type="ECO:0000313" key="11">
    <source>
        <dbReference type="EMBL" id="KAK8379528.1"/>
    </source>
</evidence>
<dbReference type="InterPro" id="IPR041921">
    <property type="entry name" value="NuoE_N"/>
</dbReference>
<evidence type="ECO:0000256" key="7">
    <source>
        <dbReference type="ARBA" id="ARBA00023027"/>
    </source>
</evidence>
<feature type="compositionally biased region" description="Low complexity" evidence="10">
    <location>
        <begin position="219"/>
        <end position="230"/>
    </location>
</feature>
<dbReference type="PANTHER" id="PTHR10371">
    <property type="entry name" value="NADH DEHYDROGENASE UBIQUINONE FLAVOPROTEIN 2, MITOCHONDRIAL"/>
    <property type="match status" value="1"/>
</dbReference>
<dbReference type="GO" id="GO:0098796">
    <property type="term" value="C:membrane protein complex"/>
    <property type="evidence" value="ECO:0007669"/>
    <property type="project" value="UniProtKB-ARBA"/>
</dbReference>
<dbReference type="AlphaFoldDB" id="A0AAW0SVY5"/>
<keyword evidence="6 9" id="KW-0411">Iron-sulfur</keyword>
<evidence type="ECO:0000256" key="4">
    <source>
        <dbReference type="ARBA" id="ARBA00022967"/>
    </source>
</evidence>
<dbReference type="GO" id="GO:1902494">
    <property type="term" value="C:catalytic complex"/>
    <property type="evidence" value="ECO:0007669"/>
    <property type="project" value="UniProtKB-ARBA"/>
</dbReference>
<sequence>MLTRLARALTSPSVREGVRGVHRTAPAASDALFVHRDTAQNNPDTPFEFTAENKKRAEAIMSIYPDGHKKAAVIPLLDLAQRQVGNWLPITAMHTVAKMLDMPRMRVYEVATFYTMYMRNPVGKYHVQVCTTTPCWLRGSDQVMAVIKDKLGLIPGHTTPDGLFTLSEVECLGACVNAPMMQINDDYYEDLGDSDVSEILDSLAAGRTPKAGPRSGRFAAEPAGGLTTLTGPPPGPGFRVRDDL</sequence>
<evidence type="ECO:0000256" key="5">
    <source>
        <dbReference type="ARBA" id="ARBA00023004"/>
    </source>
</evidence>